<evidence type="ECO:0000259" key="2">
    <source>
        <dbReference type="SMART" id="SM00822"/>
    </source>
</evidence>
<comment type="similarity">
    <text evidence="1">Belongs to the short-chain dehydrogenases/reductases (SDR) family.</text>
</comment>
<feature type="domain" description="Ketoreductase" evidence="2">
    <location>
        <begin position="8"/>
        <end position="187"/>
    </location>
</feature>
<dbReference type="Pfam" id="PF13561">
    <property type="entry name" value="adh_short_C2"/>
    <property type="match status" value="1"/>
</dbReference>
<dbReference type="PANTHER" id="PTHR42879">
    <property type="entry name" value="3-OXOACYL-(ACYL-CARRIER-PROTEIN) REDUCTASE"/>
    <property type="match status" value="1"/>
</dbReference>
<dbReference type="Gene3D" id="3.40.50.720">
    <property type="entry name" value="NAD(P)-binding Rossmann-like Domain"/>
    <property type="match status" value="1"/>
</dbReference>
<dbReference type="OrthoDB" id="9797020at2"/>
<dbReference type="PANTHER" id="PTHR42879:SF2">
    <property type="entry name" value="3-OXOACYL-[ACYL-CARRIER-PROTEIN] REDUCTASE FABG"/>
    <property type="match status" value="1"/>
</dbReference>
<sequence length="250" mass="25893">MSQFDASGPVLVTGAASDIGRAVAVKFAACGHSLILFDRDAAGLERTADTLCRDGGEVLPVAGNVTSETDVGAAIRQSVETYGFLSSIICSAGVAQSGDVRQMSMVDWHRIIAVNLTGVFVAARLGLDTLAVQGAGSFVAIALRGSRGYAAYCASKHGVVGFVRALALDMAGQGVRCNVVCPSFVETPMADGLLSEGALDRTFYEQRSPMGRFARPEEIAETVHFLSSPSASYINGAVLSIDGGTTSGTF</sequence>
<comment type="caution">
    <text evidence="3">The sequence shown here is derived from an EMBL/GenBank/DDBJ whole genome shotgun (WGS) entry which is preliminary data.</text>
</comment>
<dbReference type="RefSeq" id="WP_121164834.1">
    <property type="nucleotide sequence ID" value="NZ_RAPE01000001.1"/>
</dbReference>
<dbReference type="InterPro" id="IPR020904">
    <property type="entry name" value="Sc_DH/Rdtase_CS"/>
</dbReference>
<accession>A0A3A8BC51</accession>
<dbReference type="EMBL" id="RAPE01000001">
    <property type="protein sequence ID" value="RKF17132.1"/>
    <property type="molecule type" value="Genomic_DNA"/>
</dbReference>
<dbReference type="InterPro" id="IPR050259">
    <property type="entry name" value="SDR"/>
</dbReference>
<name>A0A3A8BC51_9RHOB</name>
<evidence type="ECO:0000313" key="4">
    <source>
        <dbReference type="Proteomes" id="UP000281128"/>
    </source>
</evidence>
<organism evidence="3 4">
    <name type="scientific">Roseovarius spongiae</name>
    <dbReference type="NCBI Taxonomy" id="2320272"/>
    <lineage>
        <taxon>Bacteria</taxon>
        <taxon>Pseudomonadati</taxon>
        <taxon>Pseudomonadota</taxon>
        <taxon>Alphaproteobacteria</taxon>
        <taxon>Rhodobacterales</taxon>
        <taxon>Roseobacteraceae</taxon>
        <taxon>Roseovarius</taxon>
    </lineage>
</organism>
<dbReference type="InterPro" id="IPR002347">
    <property type="entry name" value="SDR_fam"/>
</dbReference>
<keyword evidence="4" id="KW-1185">Reference proteome</keyword>
<dbReference type="InterPro" id="IPR036291">
    <property type="entry name" value="NAD(P)-bd_dom_sf"/>
</dbReference>
<dbReference type="Proteomes" id="UP000281128">
    <property type="component" value="Unassembled WGS sequence"/>
</dbReference>
<dbReference type="GO" id="GO:0032787">
    <property type="term" value="P:monocarboxylic acid metabolic process"/>
    <property type="evidence" value="ECO:0007669"/>
    <property type="project" value="UniProtKB-ARBA"/>
</dbReference>
<protein>
    <submittedName>
        <fullName evidence="3">SDR family oxidoreductase</fullName>
    </submittedName>
</protein>
<dbReference type="InterPro" id="IPR057326">
    <property type="entry name" value="KR_dom"/>
</dbReference>
<dbReference type="FunFam" id="3.40.50.720:FF:000084">
    <property type="entry name" value="Short-chain dehydrogenase reductase"/>
    <property type="match status" value="1"/>
</dbReference>
<evidence type="ECO:0000256" key="1">
    <source>
        <dbReference type="ARBA" id="ARBA00006484"/>
    </source>
</evidence>
<dbReference type="PRINTS" id="PR00081">
    <property type="entry name" value="GDHRDH"/>
</dbReference>
<dbReference type="CDD" id="cd05233">
    <property type="entry name" value="SDR_c"/>
    <property type="match status" value="1"/>
</dbReference>
<dbReference type="PROSITE" id="PS00061">
    <property type="entry name" value="ADH_SHORT"/>
    <property type="match status" value="1"/>
</dbReference>
<dbReference type="SUPFAM" id="SSF51735">
    <property type="entry name" value="NAD(P)-binding Rossmann-fold domains"/>
    <property type="match status" value="1"/>
</dbReference>
<dbReference type="AlphaFoldDB" id="A0A3A8BC51"/>
<dbReference type="SMART" id="SM00822">
    <property type="entry name" value="PKS_KR"/>
    <property type="match status" value="1"/>
</dbReference>
<gene>
    <name evidence="3" type="ORF">D6850_06370</name>
</gene>
<evidence type="ECO:0000313" key="3">
    <source>
        <dbReference type="EMBL" id="RKF17132.1"/>
    </source>
</evidence>
<proteinExistence type="inferred from homology"/>
<reference evidence="3 4" key="1">
    <citation type="submission" date="2018-09" db="EMBL/GenBank/DDBJ databases">
        <title>Roseovarius spongiae sp. nov., isolated from a marine sponge.</title>
        <authorList>
            <person name="Zhuang L."/>
            <person name="Luo L."/>
        </authorList>
    </citation>
    <scope>NUCLEOTIDE SEQUENCE [LARGE SCALE GENOMIC DNA]</scope>
    <source>
        <strain evidence="3 4">HN-E21</strain>
    </source>
</reference>